<sequence>MQKYKLSWKDISFDDFKVYLFAMFRAFIPKKKIKNLDELEHFIQTKSAWVTQVTLYSYLKTRMGTRYVLHFDNDVFMASLDIARWNIYSVALQDLTLFTFSYLKVNFNYQNLDQSKEIFSKILDDEISNKMPLDIIEEAKKTFNERLQNINWEIYYKDLPFNPSALSLYEWAPIAEELKTLDRKIVLNSMILKWDIIKKEFEKLIEF</sequence>
<dbReference type="HOGENOM" id="CLU_1293307_0_0_5"/>
<protein>
    <submittedName>
        <fullName evidence="1">Potential esterase</fullName>
    </submittedName>
</protein>
<comment type="caution">
    <text evidence="1">The sequence shown here is derived from an EMBL/GenBank/DDBJ whole genome shotgun (WGS) entry which is preliminary data.</text>
</comment>
<reference evidence="1 2" key="1">
    <citation type="submission" date="2006-04" db="EMBL/GenBank/DDBJ databases">
        <authorList>
            <person name="Giovannoni S.J."/>
            <person name="Cho J.-C."/>
            <person name="Ferriera S."/>
            <person name="Johnson J."/>
            <person name="Kravitz S."/>
            <person name="Halpern A."/>
            <person name="Remington K."/>
            <person name="Beeson K."/>
            <person name="Tran B."/>
            <person name="Rogers Y.-H."/>
            <person name="Friedman R."/>
            <person name="Venter J.C."/>
        </authorList>
    </citation>
    <scope>NUCLEOTIDE SEQUENCE [LARGE SCALE GENOMIC DNA]</scope>
    <source>
        <strain evidence="1 2">HTCC1002</strain>
    </source>
</reference>
<dbReference type="Proteomes" id="UP000005306">
    <property type="component" value="Unassembled WGS sequence"/>
</dbReference>
<dbReference type="GeneID" id="66294812"/>
<proteinExistence type="predicted"/>
<evidence type="ECO:0000313" key="2">
    <source>
        <dbReference type="Proteomes" id="UP000005306"/>
    </source>
</evidence>
<accession>Q1V172</accession>
<evidence type="ECO:0000313" key="1">
    <source>
        <dbReference type="EMBL" id="EAS85006.1"/>
    </source>
</evidence>
<dbReference type="EMBL" id="AAPV01000001">
    <property type="protein sequence ID" value="EAS85006.1"/>
    <property type="molecule type" value="Genomic_DNA"/>
</dbReference>
<name>Q1V172_PELU1</name>
<gene>
    <name evidence="1" type="ORF">PU1002_04776</name>
</gene>
<dbReference type="RefSeq" id="WP_006997593.1">
    <property type="nucleotide sequence ID" value="NZ_CH724130.1"/>
</dbReference>
<dbReference type="AlphaFoldDB" id="Q1V172"/>
<organism evidence="1 2">
    <name type="scientific">Pelagibacter ubique (strain HTCC1002)</name>
    <dbReference type="NCBI Taxonomy" id="314261"/>
    <lineage>
        <taxon>Bacteria</taxon>
        <taxon>Pseudomonadati</taxon>
        <taxon>Pseudomonadota</taxon>
        <taxon>Alphaproteobacteria</taxon>
        <taxon>Candidatus Pelagibacterales</taxon>
        <taxon>Candidatus Pelagibacteraceae</taxon>
        <taxon>Candidatus Pelagibacter</taxon>
    </lineage>
</organism>